<organism evidence="2 3">
    <name type="scientific">Lacticaseibacillus jixianensis</name>
    <dbReference type="NCBI Taxonomy" id="2486012"/>
    <lineage>
        <taxon>Bacteria</taxon>
        <taxon>Bacillati</taxon>
        <taxon>Bacillota</taxon>
        <taxon>Bacilli</taxon>
        <taxon>Lactobacillales</taxon>
        <taxon>Lactobacillaceae</taxon>
        <taxon>Lacticaseibacillus</taxon>
    </lineage>
</organism>
<evidence type="ECO:0000313" key="2">
    <source>
        <dbReference type="EMBL" id="MFD1392832.1"/>
    </source>
</evidence>
<dbReference type="Pfam" id="PF13508">
    <property type="entry name" value="Acetyltransf_7"/>
    <property type="match status" value="1"/>
</dbReference>
<protein>
    <submittedName>
        <fullName evidence="2">GNAT family N-acetyltransferase</fullName>
        <ecNumber evidence="2">2.3.-.-</ecNumber>
    </submittedName>
</protein>
<comment type="caution">
    <text evidence="2">The sequence shown here is derived from an EMBL/GenBank/DDBJ whole genome shotgun (WGS) entry which is preliminary data.</text>
</comment>
<dbReference type="InterPro" id="IPR016181">
    <property type="entry name" value="Acyl_CoA_acyltransferase"/>
</dbReference>
<name>A0ABW4B9G7_9LACO</name>
<gene>
    <name evidence="2" type="ORF">ACFQ3L_04410</name>
</gene>
<dbReference type="InterPro" id="IPR000182">
    <property type="entry name" value="GNAT_dom"/>
</dbReference>
<dbReference type="GO" id="GO:0016746">
    <property type="term" value="F:acyltransferase activity"/>
    <property type="evidence" value="ECO:0007669"/>
    <property type="project" value="UniProtKB-KW"/>
</dbReference>
<proteinExistence type="predicted"/>
<keyword evidence="2" id="KW-0012">Acyltransferase</keyword>
<evidence type="ECO:0000259" key="1">
    <source>
        <dbReference type="PROSITE" id="PS51186"/>
    </source>
</evidence>
<dbReference type="CDD" id="cd04301">
    <property type="entry name" value="NAT_SF"/>
    <property type="match status" value="1"/>
</dbReference>
<feature type="domain" description="N-acetyltransferase" evidence="1">
    <location>
        <begin position="1"/>
        <end position="154"/>
    </location>
</feature>
<dbReference type="Proteomes" id="UP001597249">
    <property type="component" value="Unassembled WGS sequence"/>
</dbReference>
<sequence>MKIQPISPSQYAESIAVITKGFAGAPHKGGHEGDLVEKLRQSATYHPDYDVIAEDDAGRIIGSALLSAATIVGEKQTWPVFVLGPLAVLPDAQHQSVGSNLIAYLEMQAGEDERRAISILGDPAYYGRFGYKPASQYGITGPFAGPEFMIKPIREGGLYNVAGRLVYDPAFGL</sequence>
<keyword evidence="2" id="KW-0808">Transferase</keyword>
<dbReference type="Gene3D" id="3.40.630.30">
    <property type="match status" value="1"/>
</dbReference>
<keyword evidence="3" id="KW-1185">Reference proteome</keyword>
<evidence type="ECO:0000313" key="3">
    <source>
        <dbReference type="Proteomes" id="UP001597249"/>
    </source>
</evidence>
<accession>A0ABW4B9G7</accession>
<dbReference type="EC" id="2.3.-.-" evidence="2"/>
<dbReference type="RefSeq" id="WP_125586903.1">
    <property type="nucleotide sequence ID" value="NZ_JBHTMO010000011.1"/>
</dbReference>
<dbReference type="SUPFAM" id="SSF55729">
    <property type="entry name" value="Acyl-CoA N-acyltransferases (Nat)"/>
    <property type="match status" value="1"/>
</dbReference>
<reference evidence="3" key="1">
    <citation type="journal article" date="2019" name="Int. J. Syst. Evol. Microbiol.">
        <title>The Global Catalogue of Microorganisms (GCM) 10K type strain sequencing project: providing services to taxonomists for standard genome sequencing and annotation.</title>
        <authorList>
            <consortium name="The Broad Institute Genomics Platform"/>
            <consortium name="The Broad Institute Genome Sequencing Center for Infectious Disease"/>
            <person name="Wu L."/>
            <person name="Ma J."/>
        </authorList>
    </citation>
    <scope>NUCLEOTIDE SEQUENCE [LARGE SCALE GENOMIC DNA]</scope>
    <source>
        <strain evidence="3">CCM 8911</strain>
    </source>
</reference>
<dbReference type="PROSITE" id="PS51186">
    <property type="entry name" value="GNAT"/>
    <property type="match status" value="1"/>
</dbReference>
<dbReference type="EMBL" id="JBHTMO010000011">
    <property type="protein sequence ID" value="MFD1392832.1"/>
    <property type="molecule type" value="Genomic_DNA"/>
</dbReference>